<comment type="subunit">
    <text evidence="2 10">Homodimer.</text>
</comment>
<comment type="cofactor">
    <cofactor evidence="10">
        <name>Mg(2+)</name>
        <dbReference type="ChEBI" id="CHEBI:18420"/>
    </cofactor>
    <text evidence="10">Binds 1 Mg(2+) ion per subunit.</text>
</comment>
<sequence>MADTGIDVSALDPERTIVVATGNAHKLVEIEAILSSVMPHVTFVALGELGDFPEPEETGTNFRDNALIKALAALDETPFFAAIADDSGLCVDALDGAPGIYSARYAGEHGNDAKNNAKLLEELKDVPREDRTARFHSTVALVYRDGNVLVGEGDCQGSIDFTPRGENGFGYDPLFLPQDAPGKTMAELTPEQKNAISHRFHALQALASQIKG</sequence>
<feature type="binding site" evidence="10">
    <location>
        <position position="86"/>
    </location>
    <ligand>
        <name>Mg(2+)</name>
        <dbReference type="ChEBI" id="CHEBI:18420"/>
    </ligand>
</feature>
<evidence type="ECO:0000313" key="12">
    <source>
        <dbReference type="EMBL" id="MBF4807465.1"/>
    </source>
</evidence>
<protein>
    <recommendedName>
        <fullName evidence="10">dITP/XTP pyrophosphatase</fullName>
        <ecNumber evidence="10">3.6.1.66</ecNumber>
    </recommendedName>
    <alternativeName>
        <fullName evidence="10">Non-canonical purine NTP pyrophosphatase</fullName>
    </alternativeName>
    <alternativeName>
        <fullName evidence="10">Non-standard purine NTP pyrophosphatase</fullName>
    </alternativeName>
    <alternativeName>
        <fullName evidence="10">Nucleoside-triphosphate diphosphatase</fullName>
    </alternativeName>
    <alternativeName>
        <fullName evidence="10">Nucleoside-triphosphate pyrophosphatase</fullName>
        <shortName evidence="10">NTPase</shortName>
    </alternativeName>
</protein>
<accession>A0A930W0U3</accession>
<dbReference type="EC" id="3.6.1.66" evidence="10"/>
<feature type="binding site" evidence="10">
    <location>
        <begin position="169"/>
        <end position="172"/>
    </location>
    <ligand>
        <name>substrate</name>
    </ligand>
</feature>
<dbReference type="GO" id="GO:0009117">
    <property type="term" value="P:nucleotide metabolic process"/>
    <property type="evidence" value="ECO:0007669"/>
    <property type="project" value="UniProtKB-KW"/>
</dbReference>
<proteinExistence type="inferred from homology"/>
<comment type="catalytic activity">
    <reaction evidence="10">
        <text>ITP + H2O = IMP + diphosphate + H(+)</text>
        <dbReference type="Rhea" id="RHEA:29399"/>
        <dbReference type="ChEBI" id="CHEBI:15377"/>
        <dbReference type="ChEBI" id="CHEBI:15378"/>
        <dbReference type="ChEBI" id="CHEBI:33019"/>
        <dbReference type="ChEBI" id="CHEBI:58053"/>
        <dbReference type="ChEBI" id="CHEBI:61402"/>
        <dbReference type="EC" id="3.6.1.66"/>
    </reaction>
</comment>
<comment type="catalytic activity">
    <reaction evidence="8 10">
        <text>dITP + H2O = dIMP + diphosphate + H(+)</text>
        <dbReference type="Rhea" id="RHEA:28342"/>
        <dbReference type="ChEBI" id="CHEBI:15377"/>
        <dbReference type="ChEBI" id="CHEBI:15378"/>
        <dbReference type="ChEBI" id="CHEBI:33019"/>
        <dbReference type="ChEBI" id="CHEBI:61194"/>
        <dbReference type="ChEBI" id="CHEBI:61382"/>
        <dbReference type="EC" id="3.6.1.66"/>
    </reaction>
</comment>
<feature type="binding site" evidence="10">
    <location>
        <position position="87"/>
    </location>
    <ligand>
        <name>substrate</name>
    </ligand>
</feature>
<dbReference type="GO" id="GO:0000166">
    <property type="term" value="F:nucleotide binding"/>
    <property type="evidence" value="ECO:0007669"/>
    <property type="project" value="UniProtKB-KW"/>
</dbReference>
<gene>
    <name evidence="12" type="primary">rdgB</name>
    <name evidence="12" type="ORF">HXK26_02050</name>
</gene>
<comment type="similarity">
    <text evidence="1 10 11">Belongs to the HAM1 NTPase family.</text>
</comment>
<evidence type="ECO:0000256" key="7">
    <source>
        <dbReference type="ARBA" id="ARBA00023080"/>
    </source>
</evidence>
<dbReference type="Proteomes" id="UP000698335">
    <property type="component" value="Unassembled WGS sequence"/>
</dbReference>
<evidence type="ECO:0000313" key="13">
    <source>
        <dbReference type="Proteomes" id="UP000698335"/>
    </source>
</evidence>
<evidence type="ECO:0000256" key="8">
    <source>
        <dbReference type="ARBA" id="ARBA00051875"/>
    </source>
</evidence>
<comment type="catalytic activity">
    <reaction evidence="9 10">
        <text>XTP + H2O = XMP + diphosphate + H(+)</text>
        <dbReference type="Rhea" id="RHEA:28610"/>
        <dbReference type="ChEBI" id="CHEBI:15377"/>
        <dbReference type="ChEBI" id="CHEBI:15378"/>
        <dbReference type="ChEBI" id="CHEBI:33019"/>
        <dbReference type="ChEBI" id="CHEBI:57464"/>
        <dbReference type="ChEBI" id="CHEBI:61314"/>
        <dbReference type="EC" id="3.6.1.66"/>
    </reaction>
</comment>
<reference evidence="12" key="1">
    <citation type="submission" date="2020-04" db="EMBL/GenBank/DDBJ databases">
        <title>Deep metagenomics examines the oral microbiome during advanced dental caries in children, revealing novel taxa and co-occurrences with host molecules.</title>
        <authorList>
            <person name="Baker J.L."/>
            <person name="Morton J.T."/>
            <person name="Dinis M."/>
            <person name="Alvarez R."/>
            <person name="Tran N.C."/>
            <person name="Knight R."/>
            <person name="Edlund A."/>
        </authorList>
    </citation>
    <scope>NUCLEOTIDE SEQUENCE</scope>
    <source>
        <strain evidence="12">JCVI_38_bin.5</strain>
    </source>
</reference>
<feature type="binding site" evidence="10">
    <location>
        <position position="193"/>
    </location>
    <ligand>
        <name>substrate</name>
    </ligand>
</feature>
<evidence type="ECO:0000256" key="6">
    <source>
        <dbReference type="ARBA" id="ARBA00022842"/>
    </source>
</evidence>
<dbReference type="NCBIfam" id="TIGR00042">
    <property type="entry name" value="RdgB/HAM1 family non-canonical purine NTP pyrophosphatase"/>
    <property type="match status" value="1"/>
</dbReference>
<dbReference type="CDD" id="cd00515">
    <property type="entry name" value="HAM1"/>
    <property type="match status" value="1"/>
</dbReference>
<dbReference type="HAMAP" id="MF_01405">
    <property type="entry name" value="Non_canon_purine_NTPase"/>
    <property type="match status" value="1"/>
</dbReference>
<evidence type="ECO:0000256" key="5">
    <source>
        <dbReference type="ARBA" id="ARBA00022801"/>
    </source>
</evidence>
<dbReference type="GO" id="GO:0005829">
    <property type="term" value="C:cytosol"/>
    <property type="evidence" value="ECO:0007669"/>
    <property type="project" value="TreeGrafter"/>
</dbReference>
<feature type="binding site" evidence="10">
    <location>
        <position position="56"/>
    </location>
    <ligand>
        <name>Mg(2+)</name>
        <dbReference type="ChEBI" id="CHEBI:18420"/>
    </ligand>
</feature>
<evidence type="ECO:0000256" key="10">
    <source>
        <dbReference type="HAMAP-Rule" id="MF_01405"/>
    </source>
</evidence>
<dbReference type="GO" id="GO:0036220">
    <property type="term" value="F:ITP diphosphatase activity"/>
    <property type="evidence" value="ECO:0007669"/>
    <property type="project" value="UniProtKB-UniRule"/>
</dbReference>
<name>A0A930W0U3_9ACTN</name>
<feature type="binding site" evidence="10">
    <location>
        <begin position="21"/>
        <end position="26"/>
    </location>
    <ligand>
        <name>substrate</name>
    </ligand>
</feature>
<keyword evidence="7 10" id="KW-0546">Nucleotide metabolism</keyword>
<dbReference type="InterPro" id="IPR020922">
    <property type="entry name" value="dITP/XTP_pyrophosphatase"/>
</dbReference>
<dbReference type="SUPFAM" id="SSF52972">
    <property type="entry name" value="ITPase-like"/>
    <property type="match status" value="1"/>
</dbReference>
<dbReference type="PANTHER" id="PTHR11067">
    <property type="entry name" value="INOSINE TRIPHOSPHATE PYROPHOSPHATASE/HAM1 PROTEIN"/>
    <property type="match status" value="1"/>
</dbReference>
<keyword evidence="6 10" id="KW-0460">Magnesium</keyword>
<evidence type="ECO:0000256" key="1">
    <source>
        <dbReference type="ARBA" id="ARBA00008023"/>
    </source>
</evidence>
<dbReference type="GO" id="GO:0009146">
    <property type="term" value="P:purine nucleoside triphosphate catabolic process"/>
    <property type="evidence" value="ECO:0007669"/>
    <property type="project" value="UniProtKB-UniRule"/>
</dbReference>
<feature type="active site" description="Proton acceptor" evidence="10">
    <location>
        <position position="86"/>
    </location>
</feature>
<evidence type="ECO:0000256" key="2">
    <source>
        <dbReference type="ARBA" id="ARBA00011738"/>
    </source>
</evidence>
<dbReference type="AlphaFoldDB" id="A0A930W0U3"/>
<dbReference type="GO" id="GO:0046872">
    <property type="term" value="F:metal ion binding"/>
    <property type="evidence" value="ECO:0007669"/>
    <property type="project" value="UniProtKB-KW"/>
</dbReference>
<keyword evidence="5 10" id="KW-0378">Hydrolase</keyword>
<dbReference type="EMBL" id="JABZGW010000052">
    <property type="protein sequence ID" value="MBF4807465.1"/>
    <property type="molecule type" value="Genomic_DNA"/>
</dbReference>
<dbReference type="InterPro" id="IPR029001">
    <property type="entry name" value="ITPase-like_fam"/>
</dbReference>
<comment type="function">
    <text evidence="10">Pyrophosphatase that catalyzes the hydrolysis of nucleoside triphosphates to their monophosphate derivatives, with a high preference for the non-canonical purine nucleotides XTP (xanthosine triphosphate), dITP (deoxyinosine triphosphate) and ITP. Seems to function as a house-cleaning enzyme that removes non-canonical purine nucleotides from the nucleotide pool, thus preventing their incorporation into DNA/RNA and avoiding chromosomal lesions.</text>
</comment>
<evidence type="ECO:0000256" key="11">
    <source>
        <dbReference type="RuleBase" id="RU003781"/>
    </source>
</evidence>
<dbReference type="PANTHER" id="PTHR11067:SF9">
    <property type="entry name" value="INOSINE TRIPHOSPHATE PYROPHOSPHATASE"/>
    <property type="match status" value="1"/>
</dbReference>
<keyword evidence="3 10" id="KW-0479">Metal-binding</keyword>
<feature type="binding site" evidence="10">
    <location>
        <begin position="198"/>
        <end position="199"/>
    </location>
    <ligand>
        <name>substrate</name>
    </ligand>
</feature>
<organism evidence="12 13">
    <name type="scientific">Lancefieldella rimae</name>
    <dbReference type="NCBI Taxonomy" id="1383"/>
    <lineage>
        <taxon>Bacteria</taxon>
        <taxon>Bacillati</taxon>
        <taxon>Actinomycetota</taxon>
        <taxon>Coriobacteriia</taxon>
        <taxon>Coriobacteriales</taxon>
        <taxon>Atopobiaceae</taxon>
        <taxon>Lancefieldella</taxon>
    </lineage>
</organism>
<keyword evidence="4 10" id="KW-0547">Nucleotide-binding</keyword>
<dbReference type="FunFam" id="3.90.950.10:FF:000001">
    <property type="entry name" value="dITP/XTP pyrophosphatase"/>
    <property type="match status" value="1"/>
</dbReference>
<evidence type="ECO:0000256" key="9">
    <source>
        <dbReference type="ARBA" id="ARBA00052017"/>
    </source>
</evidence>
<dbReference type="GO" id="GO:0017111">
    <property type="term" value="F:ribonucleoside triphosphate phosphatase activity"/>
    <property type="evidence" value="ECO:0007669"/>
    <property type="project" value="InterPro"/>
</dbReference>
<evidence type="ECO:0000256" key="3">
    <source>
        <dbReference type="ARBA" id="ARBA00022723"/>
    </source>
</evidence>
<comment type="caution">
    <text evidence="12">The sequence shown here is derived from an EMBL/GenBank/DDBJ whole genome shotgun (WGS) entry which is preliminary data.</text>
</comment>
<dbReference type="Pfam" id="PF01725">
    <property type="entry name" value="Ham1p_like"/>
    <property type="match status" value="1"/>
</dbReference>
<dbReference type="GO" id="GO:0035870">
    <property type="term" value="F:dITP diphosphatase activity"/>
    <property type="evidence" value="ECO:0007669"/>
    <property type="project" value="UniProtKB-UniRule"/>
</dbReference>
<dbReference type="InterPro" id="IPR002637">
    <property type="entry name" value="RdgB/HAM1"/>
</dbReference>
<evidence type="ECO:0000256" key="4">
    <source>
        <dbReference type="ARBA" id="ARBA00022741"/>
    </source>
</evidence>
<dbReference type="Gene3D" id="3.90.950.10">
    <property type="match status" value="1"/>
</dbReference>
<dbReference type="GO" id="GO:0036222">
    <property type="term" value="F:XTP diphosphatase activity"/>
    <property type="evidence" value="ECO:0007669"/>
    <property type="project" value="UniProtKB-UniRule"/>
</dbReference>